<evidence type="ECO:0000259" key="9">
    <source>
        <dbReference type="Pfam" id="PF03372"/>
    </source>
</evidence>
<keyword evidence="6" id="KW-0378">Hydrolase</keyword>
<dbReference type="InterPro" id="IPR005135">
    <property type="entry name" value="Endo/exonuclease/phosphatase"/>
</dbReference>
<keyword evidence="4" id="KW-0479">Metal-binding</keyword>
<dbReference type="EMBL" id="UOEU01000284">
    <property type="protein sequence ID" value="VAW31744.1"/>
    <property type="molecule type" value="Genomic_DNA"/>
</dbReference>
<dbReference type="AlphaFoldDB" id="A0A3B0VJB8"/>
<dbReference type="SUPFAM" id="SSF56219">
    <property type="entry name" value="DNase I-like"/>
    <property type="match status" value="1"/>
</dbReference>
<reference evidence="10" key="1">
    <citation type="submission" date="2018-06" db="EMBL/GenBank/DDBJ databases">
        <authorList>
            <person name="Zhirakovskaya E."/>
        </authorList>
    </citation>
    <scope>NUCLEOTIDE SEQUENCE</scope>
</reference>
<protein>
    <recommendedName>
        <fullName evidence="9">Endonuclease/exonuclease/phosphatase domain-containing protein</fullName>
    </recommendedName>
</protein>
<evidence type="ECO:0000256" key="1">
    <source>
        <dbReference type="ARBA" id="ARBA00001936"/>
    </source>
</evidence>
<evidence type="ECO:0000256" key="4">
    <source>
        <dbReference type="ARBA" id="ARBA00022723"/>
    </source>
</evidence>
<feature type="domain" description="Endonuclease/exonuclease/phosphatase" evidence="9">
    <location>
        <begin position="7"/>
        <end position="244"/>
    </location>
</feature>
<dbReference type="GO" id="GO:0016787">
    <property type="term" value="F:hydrolase activity"/>
    <property type="evidence" value="ECO:0007669"/>
    <property type="project" value="UniProtKB-KW"/>
</dbReference>
<accession>A0A3B0VJB8</accession>
<dbReference type="Pfam" id="PF03372">
    <property type="entry name" value="Exo_endo_phos"/>
    <property type="match status" value="1"/>
</dbReference>
<keyword evidence="3" id="KW-0540">Nuclease</keyword>
<evidence type="ECO:0000256" key="5">
    <source>
        <dbReference type="ARBA" id="ARBA00022763"/>
    </source>
</evidence>
<dbReference type="GO" id="GO:0046872">
    <property type="term" value="F:metal ion binding"/>
    <property type="evidence" value="ECO:0007669"/>
    <property type="project" value="UniProtKB-KW"/>
</dbReference>
<sequence length="253" mass="28628">MPQITVATLNLRNRSDRWRRRRHLLVAQLLDVLPNLISLQEISFPIGQGRWIRNQINARLPEGKRPYRLIQIRKQHPVNGYLEGIGVLCNLPILYSDSLNLGFGGRVALRVNVELDNRQPLDFVATHFHHVAEEKEARQEQALMLTGWLADKRPLPAQVIAGDFNELPSGPAIQIMKQRFRSAYQLRHGYEPLATFPTALLPLGEWAGCLDYIFVSSAIHHVPQATIFCDVPALDDDTLYPSDHVGLLAALEI</sequence>
<dbReference type="GO" id="GO:0006281">
    <property type="term" value="P:DNA repair"/>
    <property type="evidence" value="ECO:0007669"/>
    <property type="project" value="UniProtKB-KW"/>
</dbReference>
<dbReference type="PANTHER" id="PTHR15822:SF4">
    <property type="entry name" value="TYROSYL-DNA PHOSPHODIESTERASE 2"/>
    <property type="match status" value="1"/>
</dbReference>
<dbReference type="Gene3D" id="3.60.10.10">
    <property type="entry name" value="Endonuclease/exonuclease/phosphatase"/>
    <property type="match status" value="1"/>
</dbReference>
<gene>
    <name evidence="10" type="ORF">MNBD_CHLOROFLEXI01-229</name>
</gene>
<name>A0A3B0VJB8_9ZZZZ</name>
<keyword evidence="8" id="KW-0234">DNA repair</keyword>
<organism evidence="10">
    <name type="scientific">hydrothermal vent metagenome</name>
    <dbReference type="NCBI Taxonomy" id="652676"/>
    <lineage>
        <taxon>unclassified sequences</taxon>
        <taxon>metagenomes</taxon>
        <taxon>ecological metagenomes</taxon>
    </lineage>
</organism>
<keyword evidence="7" id="KW-0460">Magnesium</keyword>
<comment type="cofactor">
    <cofactor evidence="2">
        <name>Mg(2+)</name>
        <dbReference type="ChEBI" id="CHEBI:18420"/>
    </cofactor>
</comment>
<evidence type="ECO:0000256" key="3">
    <source>
        <dbReference type="ARBA" id="ARBA00022722"/>
    </source>
</evidence>
<dbReference type="PANTHER" id="PTHR15822">
    <property type="entry name" value="TRAF AND TNF RECEPTOR-ASSOCIATED PROTEIN"/>
    <property type="match status" value="1"/>
</dbReference>
<evidence type="ECO:0000256" key="7">
    <source>
        <dbReference type="ARBA" id="ARBA00022842"/>
    </source>
</evidence>
<dbReference type="InterPro" id="IPR036691">
    <property type="entry name" value="Endo/exonu/phosph_ase_sf"/>
</dbReference>
<keyword evidence="5" id="KW-0227">DNA damage</keyword>
<comment type="cofactor">
    <cofactor evidence="1">
        <name>Mn(2+)</name>
        <dbReference type="ChEBI" id="CHEBI:29035"/>
    </cofactor>
</comment>
<evidence type="ECO:0000256" key="6">
    <source>
        <dbReference type="ARBA" id="ARBA00022801"/>
    </source>
</evidence>
<proteinExistence type="predicted"/>
<dbReference type="GO" id="GO:0004518">
    <property type="term" value="F:nuclease activity"/>
    <property type="evidence" value="ECO:0007669"/>
    <property type="project" value="UniProtKB-KW"/>
</dbReference>
<evidence type="ECO:0000313" key="10">
    <source>
        <dbReference type="EMBL" id="VAW31744.1"/>
    </source>
</evidence>
<dbReference type="InterPro" id="IPR051547">
    <property type="entry name" value="TDP2-like"/>
</dbReference>
<evidence type="ECO:0000256" key="8">
    <source>
        <dbReference type="ARBA" id="ARBA00023204"/>
    </source>
</evidence>
<evidence type="ECO:0000256" key="2">
    <source>
        <dbReference type="ARBA" id="ARBA00001946"/>
    </source>
</evidence>